<evidence type="ECO:0000256" key="6">
    <source>
        <dbReference type="ARBA" id="ARBA00048128"/>
    </source>
</evidence>
<dbReference type="NCBIfam" id="TIGR01099">
    <property type="entry name" value="galU"/>
    <property type="match status" value="1"/>
</dbReference>
<keyword evidence="4 7" id="KW-0808">Transferase</keyword>
<dbReference type="InterPro" id="IPR005771">
    <property type="entry name" value="GalU_uridylyltTrfase_bac/arc"/>
</dbReference>
<organism evidence="9 11">
    <name type="scientific">Mesorhizobium plurifarium</name>
    <dbReference type="NCBI Taxonomy" id="69974"/>
    <lineage>
        <taxon>Bacteria</taxon>
        <taxon>Pseudomonadati</taxon>
        <taxon>Pseudomonadota</taxon>
        <taxon>Alphaproteobacteria</taxon>
        <taxon>Hyphomicrobiales</taxon>
        <taxon>Phyllobacteriaceae</taxon>
        <taxon>Mesorhizobium</taxon>
    </lineage>
</organism>
<evidence type="ECO:0000256" key="7">
    <source>
        <dbReference type="RuleBase" id="RU361259"/>
    </source>
</evidence>
<dbReference type="InterPro" id="IPR029044">
    <property type="entry name" value="Nucleotide-diphossugar_trans"/>
</dbReference>
<sequence length="301" mass="33706">MKRVRKAVFPVAGLGTRFLPATKAIPKEMLTVVDRPVIQYVVDEAREAGIEHFIFVTGRNKAVIEDHFDVQFELYDTLAQRGKDDQLARLQRLQPAPGQTSFTRQQVPMGLGHAVWCARELVGDEPFALLLPDMIMQSEKSCMKDMVELYAETGNNIIAVQECDPAEAHKYGIVGRGEDTHHGFRITGMVEKPKQGTAPSNLFINGRYILQPEIFGILESQERGAGNEIQLTDAMLKLEKQQPFYGYHYKGRTFDCGSPEGFVEANVAFALWRSDMNASMAGVIRTLLDEVRPAERRGAAF</sequence>
<evidence type="ECO:0000313" key="9">
    <source>
        <dbReference type="EMBL" id="CDX28233.1"/>
    </source>
</evidence>
<reference evidence="11" key="2">
    <citation type="submission" date="2014-08" db="EMBL/GenBank/DDBJ databases">
        <authorList>
            <person name="Moulin L."/>
        </authorList>
    </citation>
    <scope>NUCLEOTIDE SEQUENCE [LARGE SCALE GENOMIC DNA]</scope>
</reference>
<reference evidence="9 12" key="1">
    <citation type="submission" date="2014-08" db="EMBL/GenBank/DDBJ databases">
        <authorList>
            <person name="Moulin Lionel"/>
        </authorList>
    </citation>
    <scope>NUCLEOTIDE SEQUENCE [LARGE SCALE GENOMIC DNA]</scope>
</reference>
<evidence type="ECO:0000313" key="12">
    <source>
        <dbReference type="Proteomes" id="UP000046122"/>
    </source>
</evidence>
<dbReference type="Pfam" id="PF00483">
    <property type="entry name" value="NTP_transferase"/>
    <property type="match status" value="1"/>
</dbReference>
<gene>
    <name evidence="9" type="primary">galU</name>
    <name evidence="9" type="ORF">MPL3356_80133</name>
    <name evidence="10" type="ORF">MPL3365_20269</name>
</gene>
<dbReference type="AlphaFoldDB" id="A0A090EDH1"/>
<dbReference type="PANTHER" id="PTHR43197">
    <property type="entry name" value="UTP--GLUCOSE-1-PHOSPHATE URIDYLYLTRANSFERASE"/>
    <property type="match status" value="1"/>
</dbReference>
<comment type="similarity">
    <text evidence="1 7">Belongs to the UDPGP type 2 family.</text>
</comment>
<dbReference type="CDD" id="cd02541">
    <property type="entry name" value="UGPase_prokaryotic"/>
    <property type="match status" value="1"/>
</dbReference>
<protein>
    <recommendedName>
        <fullName evidence="3 7">UTP--glucose-1-phosphate uridylyltransferase</fullName>
        <ecNumber evidence="2 7">2.7.7.9</ecNumber>
    </recommendedName>
    <alternativeName>
        <fullName evidence="7">UDP-glucose pyrophosphorylase</fullName>
    </alternativeName>
</protein>
<keyword evidence="5 7" id="KW-0548">Nucleotidyltransferase</keyword>
<evidence type="ECO:0000313" key="11">
    <source>
        <dbReference type="Proteomes" id="UP000045285"/>
    </source>
</evidence>
<dbReference type="GO" id="GO:0003983">
    <property type="term" value="F:UTP:glucose-1-phosphate uridylyltransferase activity"/>
    <property type="evidence" value="ECO:0007669"/>
    <property type="project" value="UniProtKB-EC"/>
</dbReference>
<dbReference type="Gene3D" id="3.90.550.10">
    <property type="entry name" value="Spore Coat Polysaccharide Biosynthesis Protein SpsA, Chain A"/>
    <property type="match status" value="1"/>
</dbReference>
<dbReference type="Proteomes" id="UP000045285">
    <property type="component" value="Unassembled WGS sequence"/>
</dbReference>
<dbReference type="EC" id="2.7.7.9" evidence="2 7"/>
<feature type="domain" description="Nucleotidyl transferase" evidence="8">
    <location>
        <begin position="11"/>
        <end position="268"/>
    </location>
</feature>
<evidence type="ECO:0000313" key="10">
    <source>
        <dbReference type="EMBL" id="CDX54976.1"/>
    </source>
</evidence>
<dbReference type="EMBL" id="CCNE01000012">
    <property type="protein sequence ID" value="CDX54976.1"/>
    <property type="molecule type" value="Genomic_DNA"/>
</dbReference>
<evidence type="ECO:0000256" key="4">
    <source>
        <dbReference type="ARBA" id="ARBA00022679"/>
    </source>
</evidence>
<proteinExistence type="inferred from homology"/>
<evidence type="ECO:0000256" key="1">
    <source>
        <dbReference type="ARBA" id="ARBA00006890"/>
    </source>
</evidence>
<dbReference type="SUPFAM" id="SSF53448">
    <property type="entry name" value="Nucleotide-diphospho-sugar transferases"/>
    <property type="match status" value="1"/>
</dbReference>
<dbReference type="STRING" id="69974.MPLDJ20_60505"/>
<dbReference type="PANTHER" id="PTHR43197:SF1">
    <property type="entry name" value="UTP--GLUCOSE-1-PHOSPHATE URIDYLYLTRANSFERASE"/>
    <property type="match status" value="1"/>
</dbReference>
<evidence type="ECO:0000256" key="5">
    <source>
        <dbReference type="ARBA" id="ARBA00022695"/>
    </source>
</evidence>
<accession>A0A090EDH1</accession>
<keyword evidence="11" id="KW-1185">Reference proteome</keyword>
<evidence type="ECO:0000256" key="2">
    <source>
        <dbReference type="ARBA" id="ARBA00012415"/>
    </source>
</evidence>
<name>A0A090EDH1_MESPL</name>
<comment type="catalytic activity">
    <reaction evidence="6 7">
        <text>alpha-D-glucose 1-phosphate + UTP + H(+) = UDP-alpha-D-glucose + diphosphate</text>
        <dbReference type="Rhea" id="RHEA:19889"/>
        <dbReference type="ChEBI" id="CHEBI:15378"/>
        <dbReference type="ChEBI" id="CHEBI:33019"/>
        <dbReference type="ChEBI" id="CHEBI:46398"/>
        <dbReference type="ChEBI" id="CHEBI:58601"/>
        <dbReference type="ChEBI" id="CHEBI:58885"/>
        <dbReference type="EC" id="2.7.7.9"/>
    </reaction>
</comment>
<dbReference type="EMBL" id="CCMZ01000075">
    <property type="protein sequence ID" value="CDX28233.1"/>
    <property type="molecule type" value="Genomic_DNA"/>
</dbReference>
<dbReference type="Proteomes" id="UP000046122">
    <property type="component" value="Unassembled WGS sequence"/>
</dbReference>
<dbReference type="InterPro" id="IPR005835">
    <property type="entry name" value="NTP_transferase_dom"/>
</dbReference>
<evidence type="ECO:0000259" key="8">
    <source>
        <dbReference type="Pfam" id="PF00483"/>
    </source>
</evidence>
<evidence type="ECO:0000256" key="3">
    <source>
        <dbReference type="ARBA" id="ARBA00019048"/>
    </source>
</evidence>
<dbReference type="GO" id="GO:0006011">
    <property type="term" value="P:UDP-alpha-D-glucose metabolic process"/>
    <property type="evidence" value="ECO:0007669"/>
    <property type="project" value="InterPro"/>
</dbReference>